<dbReference type="Proteomes" id="UP000554235">
    <property type="component" value="Unassembled WGS sequence"/>
</dbReference>
<organism evidence="1 2">
    <name type="scientific">Fusarium albosuccineum</name>
    <dbReference type="NCBI Taxonomy" id="1237068"/>
    <lineage>
        <taxon>Eukaryota</taxon>
        <taxon>Fungi</taxon>
        <taxon>Dikarya</taxon>
        <taxon>Ascomycota</taxon>
        <taxon>Pezizomycotina</taxon>
        <taxon>Sordariomycetes</taxon>
        <taxon>Hypocreomycetidae</taxon>
        <taxon>Hypocreales</taxon>
        <taxon>Nectriaceae</taxon>
        <taxon>Fusarium</taxon>
        <taxon>Fusarium decemcellulare species complex</taxon>
    </lineage>
</organism>
<dbReference type="OrthoDB" id="5429716at2759"/>
<dbReference type="AlphaFoldDB" id="A0A8H4PGS4"/>
<comment type="caution">
    <text evidence="1">The sequence shown here is derived from an EMBL/GenBank/DDBJ whole genome shotgun (WGS) entry which is preliminary data.</text>
</comment>
<evidence type="ECO:0000313" key="2">
    <source>
        <dbReference type="Proteomes" id="UP000554235"/>
    </source>
</evidence>
<evidence type="ECO:0000313" key="1">
    <source>
        <dbReference type="EMBL" id="KAF4469141.1"/>
    </source>
</evidence>
<proteinExistence type="predicted"/>
<protein>
    <submittedName>
        <fullName evidence="1">Uncharacterized protein</fullName>
    </submittedName>
</protein>
<dbReference type="EMBL" id="JAADYS010000514">
    <property type="protein sequence ID" value="KAF4469141.1"/>
    <property type="molecule type" value="Genomic_DNA"/>
</dbReference>
<accession>A0A8H4PGS4</accession>
<name>A0A8H4PGS4_9HYPO</name>
<sequence length="154" mass="17188">MPTATTFFGRTITNLGPLTTTYTAPTPCATATNNIYFGPSPFPSIEWVRPTCVRGNYSDCIPSGDALDKLSREYINTVDQRYIPYFSPGLACPDGWTTVGTLNNAQGTKGSSGIFTEVPYIIPENDHMIRWMMLSQFWRELLHDSETPAYCCPR</sequence>
<reference evidence="1 2" key="1">
    <citation type="submission" date="2020-01" db="EMBL/GenBank/DDBJ databases">
        <title>Identification and distribution of gene clusters putatively required for synthesis of sphingolipid metabolism inhibitors in phylogenetically diverse species of the filamentous fungus Fusarium.</title>
        <authorList>
            <person name="Kim H.-S."/>
            <person name="Busman M."/>
            <person name="Brown D.W."/>
            <person name="Divon H."/>
            <person name="Uhlig S."/>
            <person name="Proctor R.H."/>
        </authorList>
    </citation>
    <scope>NUCLEOTIDE SEQUENCE [LARGE SCALE GENOMIC DNA]</scope>
    <source>
        <strain evidence="1 2">NRRL 20459</strain>
    </source>
</reference>
<keyword evidence="2" id="KW-1185">Reference proteome</keyword>
<gene>
    <name evidence="1" type="ORF">FALBO_3964</name>
</gene>